<dbReference type="GO" id="GO:0015074">
    <property type="term" value="P:DNA integration"/>
    <property type="evidence" value="ECO:0007669"/>
    <property type="project" value="InterPro"/>
</dbReference>
<evidence type="ECO:0000313" key="4">
    <source>
        <dbReference type="Proteomes" id="UP000198977"/>
    </source>
</evidence>
<sequence length="604" mass="67733">MTQIYPPHSVSTRKINTMKDVRSWLEASGPEYLLASLRRLETNTAGTPFCDIPASLSWIDAHFPKPKGGKHPRPELCQGLTAYMKWRADLIRAVEIVSGAATAKTARRAQVDGWTELIAAGKLHTKNPGLIHTASLSSLSILADTARRADVEPWNLAEEGVLDRLEDAFMKQDDRGKVRKAQRLLNDFAFIPELASLLPEEPVRVFLTSRQYDALPPHLDAVLVKMANEAGSERDHVTGKDGAIVKDATIQHYLAALRHHIRTLTKCAADAALGYDQPIKDLTSVGDVRDLLTSDHLQATIRQTEEEEHLPGTLSQSSAYGYYNRILIVLSRNEIDTSKIYRSIQTSVFLRQGKELAKGMNPNTQAWCEALLNEPNRERIFSRMHLILMAKADKILSAAEAEGRRLTDKEITKARQLGTCAAACAIELAGRPIRLSNVTGLRISGSRRNFFRPSKGRPDYTFRLFADETKSGNPEEPVPLRKELHGPQVLDWYLLKIRPLFEHAKESIYLFPAVEKPKAKLGKATFDKWFQSAVAGANLPMTFHLWRHGYATLLLDTNWSNLRLAADMLGNTPAVCARSYVWLNKPKIFRAGQDETIKRMRAHQ</sequence>
<feature type="domain" description="Tyr recombinase" evidence="2">
    <location>
        <begin position="391"/>
        <end position="598"/>
    </location>
</feature>
<dbReference type="GO" id="GO:0006310">
    <property type="term" value="P:DNA recombination"/>
    <property type="evidence" value="ECO:0007669"/>
    <property type="project" value="UniProtKB-KW"/>
</dbReference>
<evidence type="ECO:0000259" key="2">
    <source>
        <dbReference type="PROSITE" id="PS51898"/>
    </source>
</evidence>
<name>A0A1I2FN28_9RHOB</name>
<dbReference type="InterPro" id="IPR013762">
    <property type="entry name" value="Integrase-like_cat_sf"/>
</dbReference>
<dbReference type="Gene3D" id="1.10.443.10">
    <property type="entry name" value="Intergrase catalytic core"/>
    <property type="match status" value="1"/>
</dbReference>
<dbReference type="PROSITE" id="PS51898">
    <property type="entry name" value="TYR_RECOMBINASE"/>
    <property type="match status" value="1"/>
</dbReference>
<dbReference type="EMBL" id="FOMW01000016">
    <property type="protein sequence ID" value="SFF06137.1"/>
    <property type="molecule type" value="Genomic_DNA"/>
</dbReference>
<reference evidence="4" key="1">
    <citation type="submission" date="2016-10" db="EMBL/GenBank/DDBJ databases">
        <authorList>
            <person name="Varghese N."/>
            <person name="Submissions S."/>
        </authorList>
    </citation>
    <scope>NUCLEOTIDE SEQUENCE [LARGE SCALE GENOMIC DNA]</scope>
    <source>
        <strain evidence="4">DSM 11443</strain>
    </source>
</reference>
<evidence type="ECO:0000256" key="1">
    <source>
        <dbReference type="ARBA" id="ARBA00023172"/>
    </source>
</evidence>
<protein>
    <recommendedName>
        <fullName evidence="2">Tyr recombinase domain-containing protein</fullName>
    </recommendedName>
</protein>
<evidence type="ECO:0000313" key="3">
    <source>
        <dbReference type="EMBL" id="SFF06137.1"/>
    </source>
</evidence>
<dbReference type="Proteomes" id="UP000198977">
    <property type="component" value="Unassembled WGS sequence"/>
</dbReference>
<dbReference type="SUPFAM" id="SSF56349">
    <property type="entry name" value="DNA breaking-rejoining enzymes"/>
    <property type="match status" value="1"/>
</dbReference>
<proteinExistence type="predicted"/>
<dbReference type="AlphaFoldDB" id="A0A1I2FN28"/>
<dbReference type="STRING" id="74348.SAMN04488523_11650"/>
<gene>
    <name evidence="3" type="ORF">SAMN04488523_11650</name>
</gene>
<dbReference type="InterPro" id="IPR002104">
    <property type="entry name" value="Integrase_catalytic"/>
</dbReference>
<keyword evidence="1" id="KW-0233">DNA recombination</keyword>
<accession>A0A1I2FN28</accession>
<keyword evidence="4" id="KW-1185">Reference proteome</keyword>
<dbReference type="GO" id="GO:0003677">
    <property type="term" value="F:DNA binding"/>
    <property type="evidence" value="ECO:0007669"/>
    <property type="project" value="InterPro"/>
</dbReference>
<organism evidence="3 4">
    <name type="scientific">Sulfitobacter brevis</name>
    <dbReference type="NCBI Taxonomy" id="74348"/>
    <lineage>
        <taxon>Bacteria</taxon>
        <taxon>Pseudomonadati</taxon>
        <taxon>Pseudomonadota</taxon>
        <taxon>Alphaproteobacteria</taxon>
        <taxon>Rhodobacterales</taxon>
        <taxon>Roseobacteraceae</taxon>
        <taxon>Sulfitobacter</taxon>
    </lineage>
</organism>
<dbReference type="InterPro" id="IPR011010">
    <property type="entry name" value="DNA_brk_join_enz"/>
</dbReference>